<comment type="caution">
    <text evidence="1">The sequence shown here is derived from an EMBL/GenBank/DDBJ whole genome shotgun (WGS) entry which is preliminary data.</text>
</comment>
<dbReference type="GO" id="GO:0016301">
    <property type="term" value="F:kinase activity"/>
    <property type="evidence" value="ECO:0007669"/>
    <property type="project" value="UniProtKB-KW"/>
</dbReference>
<proteinExistence type="predicted"/>
<dbReference type="PANTHER" id="PTHR36342">
    <property type="entry name" value="PTB DOMAIN ENGULFMENT ADAPTER"/>
    <property type="match status" value="1"/>
</dbReference>
<dbReference type="Proteomes" id="UP000436088">
    <property type="component" value="Unassembled WGS sequence"/>
</dbReference>
<keyword evidence="2" id="KW-1185">Reference proteome</keyword>
<reference evidence="1" key="1">
    <citation type="submission" date="2019-09" db="EMBL/GenBank/DDBJ databases">
        <title>Draft genome information of white flower Hibiscus syriacus.</title>
        <authorList>
            <person name="Kim Y.-M."/>
        </authorList>
    </citation>
    <scope>NUCLEOTIDE SEQUENCE [LARGE SCALE GENOMIC DNA]</scope>
    <source>
        <strain evidence="1">YM2019G1</strain>
    </source>
</reference>
<protein>
    <submittedName>
        <fullName evidence="1">Serine/threonine-protein kinase WNK11-like</fullName>
    </submittedName>
</protein>
<dbReference type="PANTHER" id="PTHR36342:SF1">
    <property type="entry name" value="PTB DOMAIN ENGULFMENT ADAPTER"/>
    <property type="match status" value="1"/>
</dbReference>
<dbReference type="AlphaFoldDB" id="A0A6A2Z1X0"/>
<organism evidence="1 2">
    <name type="scientific">Hibiscus syriacus</name>
    <name type="common">Rose of Sharon</name>
    <dbReference type="NCBI Taxonomy" id="106335"/>
    <lineage>
        <taxon>Eukaryota</taxon>
        <taxon>Viridiplantae</taxon>
        <taxon>Streptophyta</taxon>
        <taxon>Embryophyta</taxon>
        <taxon>Tracheophyta</taxon>
        <taxon>Spermatophyta</taxon>
        <taxon>Magnoliopsida</taxon>
        <taxon>eudicotyledons</taxon>
        <taxon>Gunneridae</taxon>
        <taxon>Pentapetalae</taxon>
        <taxon>rosids</taxon>
        <taxon>malvids</taxon>
        <taxon>Malvales</taxon>
        <taxon>Malvaceae</taxon>
        <taxon>Malvoideae</taxon>
        <taxon>Hibiscus</taxon>
    </lineage>
</organism>
<gene>
    <name evidence="1" type="ORF">F3Y22_tig00111088pilonHSYRG00132</name>
</gene>
<accession>A0A6A2Z1X0</accession>
<name>A0A6A2Z1X0_HIBSY</name>
<sequence>MLLTLVRGVVLMRKSRKLPRSRCWFVGYSEGDAVDKASEFSNTWGVDLRVGLHDCRHFTTGLVEQLTGEKLLLEHLRSNGGGQSQVTSHDHKR</sequence>
<evidence type="ECO:0000313" key="2">
    <source>
        <dbReference type="Proteomes" id="UP000436088"/>
    </source>
</evidence>
<evidence type="ECO:0000313" key="1">
    <source>
        <dbReference type="EMBL" id="KAE8685914.1"/>
    </source>
</evidence>
<dbReference type="EMBL" id="VEPZ02001227">
    <property type="protein sequence ID" value="KAE8685914.1"/>
    <property type="molecule type" value="Genomic_DNA"/>
</dbReference>